<keyword evidence="1" id="KW-1133">Transmembrane helix</keyword>
<feature type="transmembrane region" description="Helical" evidence="1">
    <location>
        <begin position="21"/>
        <end position="50"/>
    </location>
</feature>
<evidence type="ECO:0000256" key="1">
    <source>
        <dbReference type="SAM" id="Phobius"/>
    </source>
</evidence>
<feature type="transmembrane region" description="Helical" evidence="1">
    <location>
        <begin position="154"/>
        <end position="175"/>
    </location>
</feature>
<dbReference type="EMBL" id="BAABKY010000002">
    <property type="protein sequence ID" value="GAA5073034.1"/>
    <property type="molecule type" value="Genomic_DNA"/>
</dbReference>
<dbReference type="Proteomes" id="UP001501083">
    <property type="component" value="Unassembled WGS sequence"/>
</dbReference>
<accession>A0ABP9LD87</accession>
<feature type="transmembrane region" description="Helical" evidence="1">
    <location>
        <begin position="90"/>
        <end position="108"/>
    </location>
</feature>
<comment type="caution">
    <text evidence="2">The sequence shown here is derived from an EMBL/GenBank/DDBJ whole genome shotgun (WGS) entry which is preliminary data.</text>
</comment>
<feature type="transmembrane region" description="Helical" evidence="1">
    <location>
        <begin position="181"/>
        <end position="198"/>
    </location>
</feature>
<dbReference type="Pfam" id="PF05675">
    <property type="entry name" value="DUF817"/>
    <property type="match status" value="1"/>
</dbReference>
<keyword evidence="3" id="KW-1185">Reference proteome</keyword>
<keyword evidence="1" id="KW-0812">Transmembrane</keyword>
<dbReference type="PIRSF" id="PIRSF009141">
    <property type="entry name" value="UCP009141"/>
    <property type="match status" value="1"/>
</dbReference>
<organism evidence="2 3">
    <name type="scientific">Lysobacter panacisoli</name>
    <dbReference type="NCBI Taxonomy" id="1255263"/>
    <lineage>
        <taxon>Bacteria</taxon>
        <taxon>Pseudomonadati</taxon>
        <taxon>Pseudomonadota</taxon>
        <taxon>Gammaproteobacteria</taxon>
        <taxon>Lysobacterales</taxon>
        <taxon>Lysobacteraceae</taxon>
        <taxon>Lysobacter</taxon>
    </lineage>
</organism>
<reference evidence="3" key="1">
    <citation type="journal article" date="2019" name="Int. J. Syst. Evol. Microbiol.">
        <title>The Global Catalogue of Microorganisms (GCM) 10K type strain sequencing project: providing services to taxonomists for standard genome sequencing and annotation.</title>
        <authorList>
            <consortium name="The Broad Institute Genomics Platform"/>
            <consortium name="The Broad Institute Genome Sequencing Center for Infectious Disease"/>
            <person name="Wu L."/>
            <person name="Ma J."/>
        </authorList>
    </citation>
    <scope>NUCLEOTIDE SEQUENCE [LARGE SCALE GENOMIC DNA]</scope>
    <source>
        <strain evidence="3">JCM 19212</strain>
    </source>
</reference>
<protein>
    <submittedName>
        <fullName evidence="2">DUF817 domain-containing protein</fullName>
    </submittedName>
</protein>
<feature type="transmembrane region" description="Helical" evidence="1">
    <location>
        <begin position="252"/>
        <end position="271"/>
    </location>
</feature>
<feature type="transmembrane region" description="Helical" evidence="1">
    <location>
        <begin position="210"/>
        <end position="232"/>
    </location>
</feature>
<feature type="transmembrane region" description="Helical" evidence="1">
    <location>
        <begin position="120"/>
        <end position="142"/>
    </location>
</feature>
<sequence length="295" mass="33017">MEHALHRFASRLLARHRGTRAWRFAIELLVFGARQGWSCLFGGILLVLILATRLYWPEASPIARYDALFVMAVLVQLGLLVTRLEQPSEAGVILVFHIVGTAMEVFKTHMGSWSYPEANFLRLGGVPLFSGFMYAAVGSYMARVYRVFDIRLDGYPRIGVTVVLAAAIYGNFFAHHFLPDLRWLLFAATGVIFGRVRMHYRALEGTHSMPLLLAFGLVAMFIWLAENIATWSSVWLYPNQLGSWSPVGLGKLGSWYLLMIISVVLVTLVHPPECSVNAQSREDGGDAWPSSRSRA</sequence>
<keyword evidence="1" id="KW-0472">Membrane</keyword>
<evidence type="ECO:0000313" key="3">
    <source>
        <dbReference type="Proteomes" id="UP001501083"/>
    </source>
</evidence>
<dbReference type="InterPro" id="IPR008535">
    <property type="entry name" value="DUF817"/>
</dbReference>
<gene>
    <name evidence="2" type="ORF">GCM10025759_13730</name>
</gene>
<feature type="transmembrane region" description="Helical" evidence="1">
    <location>
        <begin position="62"/>
        <end position="81"/>
    </location>
</feature>
<name>A0ABP9LD87_9GAMM</name>
<evidence type="ECO:0000313" key="2">
    <source>
        <dbReference type="EMBL" id="GAA5073034.1"/>
    </source>
</evidence>
<proteinExistence type="predicted"/>
<dbReference type="RefSeq" id="WP_158986700.1">
    <property type="nucleotide sequence ID" value="NZ_BAABKY010000002.1"/>
</dbReference>